<protein>
    <submittedName>
        <fullName evidence="5">Uncharacterized protein</fullName>
    </submittedName>
</protein>
<feature type="domain" description="YknX-like C-terminal permuted SH3-like" evidence="4">
    <location>
        <begin position="281"/>
        <end position="347"/>
    </location>
</feature>
<dbReference type="EMBL" id="JSVC01000015">
    <property type="protein sequence ID" value="KIC94115.1"/>
    <property type="molecule type" value="Genomic_DNA"/>
</dbReference>
<dbReference type="PANTHER" id="PTHR30469">
    <property type="entry name" value="MULTIDRUG RESISTANCE PROTEIN MDTA"/>
    <property type="match status" value="1"/>
</dbReference>
<keyword evidence="2" id="KW-0175">Coiled coil</keyword>
<dbReference type="InterPro" id="IPR058637">
    <property type="entry name" value="YknX-like_C"/>
</dbReference>
<evidence type="ECO:0000259" key="4">
    <source>
        <dbReference type="Pfam" id="PF25989"/>
    </source>
</evidence>
<proteinExistence type="inferred from homology"/>
<keyword evidence="6" id="KW-1185">Reference proteome</keyword>
<dbReference type="Gene3D" id="2.40.50.100">
    <property type="match status" value="1"/>
</dbReference>
<evidence type="ECO:0000259" key="3">
    <source>
        <dbReference type="Pfam" id="PF25917"/>
    </source>
</evidence>
<dbReference type="InterPro" id="IPR058625">
    <property type="entry name" value="MdtA-like_BSH"/>
</dbReference>
<evidence type="ECO:0000313" key="5">
    <source>
        <dbReference type="EMBL" id="KIC94115.1"/>
    </source>
</evidence>
<evidence type="ECO:0000313" key="6">
    <source>
        <dbReference type="Proteomes" id="UP000031408"/>
    </source>
</evidence>
<dbReference type="Gene3D" id="2.40.420.20">
    <property type="match status" value="1"/>
</dbReference>
<dbReference type="GO" id="GO:0015562">
    <property type="term" value="F:efflux transmembrane transporter activity"/>
    <property type="evidence" value="ECO:0007669"/>
    <property type="project" value="TreeGrafter"/>
</dbReference>
<reference evidence="5 6" key="1">
    <citation type="submission" date="2014-11" db="EMBL/GenBank/DDBJ databases">
        <title>Genome sequence of Flavihumibacter solisilvae 3-3.</title>
        <authorList>
            <person name="Zhou G."/>
            <person name="Li M."/>
            <person name="Wang G."/>
        </authorList>
    </citation>
    <scope>NUCLEOTIDE SEQUENCE [LARGE SCALE GENOMIC DNA]</scope>
    <source>
        <strain evidence="5 6">3-3</strain>
    </source>
</reference>
<dbReference type="AlphaFoldDB" id="A0A0C1IIU2"/>
<dbReference type="Pfam" id="PF25917">
    <property type="entry name" value="BSH_RND"/>
    <property type="match status" value="1"/>
</dbReference>
<dbReference type="InterPro" id="IPR006143">
    <property type="entry name" value="RND_pump_MFP"/>
</dbReference>
<gene>
    <name evidence="5" type="ORF">OI18_14060</name>
</gene>
<evidence type="ECO:0000256" key="2">
    <source>
        <dbReference type="SAM" id="Coils"/>
    </source>
</evidence>
<dbReference type="PANTHER" id="PTHR30469:SF15">
    <property type="entry name" value="HLYD FAMILY OF SECRETION PROTEINS"/>
    <property type="match status" value="1"/>
</dbReference>
<dbReference type="Pfam" id="PF25989">
    <property type="entry name" value="YknX_C"/>
    <property type="match status" value="1"/>
</dbReference>
<dbReference type="Proteomes" id="UP000031408">
    <property type="component" value="Unassembled WGS sequence"/>
</dbReference>
<name>A0A0C1IIU2_9BACT</name>
<dbReference type="STRING" id="1349421.OI18_14060"/>
<sequence>MKKKIVSIGIGLGLVVLIGVVLANNKSKIDLAANPKKIKPQIPVKAIEVKEDTFSTSFTLNGETSPVREVTIASEVQGKLVNLLIKNGDRVSAGQAIASLDASVYTAQMRSLEYSISKAELDLERYKRLIDLGGATPLQLESVRINHESLLAQKKEVLQQMDHMQIRAPFSGTMENLLVEKGSYVSFGTKLAELIDNSALKIQVYLSENEAFRVVPGQPVSISSPVLSHPVEGKIAMLSDKADASGKFLAEIHYVNTGEEKLKAGMITDVAFVTGSTSTGLSIPASALTGSAKHAKVFVVKEDKAELREISTGIVTPTKVQVTGGLKAGEQVVVSGQLNLETGTAISIIK</sequence>
<feature type="coiled-coil region" evidence="2">
    <location>
        <begin position="109"/>
        <end position="160"/>
    </location>
</feature>
<comment type="caution">
    <text evidence="5">The sequence shown here is derived from an EMBL/GenBank/DDBJ whole genome shotgun (WGS) entry which is preliminary data.</text>
</comment>
<dbReference type="Gene3D" id="2.40.30.170">
    <property type="match status" value="1"/>
</dbReference>
<comment type="similarity">
    <text evidence="1">Belongs to the membrane fusion protein (MFP) (TC 8.A.1) family.</text>
</comment>
<dbReference type="OrthoDB" id="9806939at2"/>
<dbReference type="RefSeq" id="WP_039140731.1">
    <property type="nucleotide sequence ID" value="NZ_JSVC01000015.1"/>
</dbReference>
<evidence type="ECO:0000256" key="1">
    <source>
        <dbReference type="ARBA" id="ARBA00009477"/>
    </source>
</evidence>
<dbReference type="NCBIfam" id="TIGR01730">
    <property type="entry name" value="RND_mfp"/>
    <property type="match status" value="1"/>
</dbReference>
<dbReference type="Gene3D" id="1.10.287.470">
    <property type="entry name" value="Helix hairpin bin"/>
    <property type="match status" value="1"/>
</dbReference>
<organism evidence="5 6">
    <name type="scientific">Flavihumibacter solisilvae</name>
    <dbReference type="NCBI Taxonomy" id="1349421"/>
    <lineage>
        <taxon>Bacteria</taxon>
        <taxon>Pseudomonadati</taxon>
        <taxon>Bacteroidota</taxon>
        <taxon>Chitinophagia</taxon>
        <taxon>Chitinophagales</taxon>
        <taxon>Chitinophagaceae</taxon>
        <taxon>Flavihumibacter</taxon>
    </lineage>
</organism>
<dbReference type="GO" id="GO:1990281">
    <property type="term" value="C:efflux pump complex"/>
    <property type="evidence" value="ECO:0007669"/>
    <property type="project" value="TreeGrafter"/>
</dbReference>
<accession>A0A0C1IIU2</accession>
<feature type="domain" description="Multidrug resistance protein MdtA-like barrel-sandwich hybrid" evidence="3">
    <location>
        <begin position="68"/>
        <end position="193"/>
    </location>
</feature>
<dbReference type="SUPFAM" id="SSF111369">
    <property type="entry name" value="HlyD-like secretion proteins"/>
    <property type="match status" value="1"/>
</dbReference>